<comment type="subcellular location">
    <subcellularLocation>
        <location evidence="1">Mitochondrion</location>
    </subcellularLocation>
</comment>
<dbReference type="KEGG" id="hazt:108665671"/>
<dbReference type="RefSeq" id="XP_018007935.1">
    <property type="nucleotide sequence ID" value="XM_018152446.2"/>
</dbReference>
<evidence type="ECO:0000256" key="2">
    <source>
        <dbReference type="ARBA" id="ARBA00008970"/>
    </source>
</evidence>
<reference evidence="7" key="3">
    <citation type="submission" date="2019-06" db="EMBL/GenBank/DDBJ databases">
        <authorList>
            <person name="Poynton C."/>
            <person name="Hasenbein S."/>
            <person name="Benoit J.B."/>
            <person name="Sepulveda M.S."/>
            <person name="Poelchau M.F."/>
            <person name="Murali S.C."/>
            <person name="Chen S."/>
            <person name="Glastad K.M."/>
            <person name="Werren J.H."/>
            <person name="Vineis J.H."/>
            <person name="Bowen J.L."/>
            <person name="Friedrich M."/>
            <person name="Jones J."/>
            <person name="Robertson H.M."/>
            <person name="Feyereisen R."/>
            <person name="Mechler-Hickson A."/>
            <person name="Mathers N."/>
            <person name="Lee C.E."/>
            <person name="Colbourne J.K."/>
            <person name="Biales A."/>
            <person name="Johnston J.S."/>
            <person name="Wellborn G.A."/>
            <person name="Rosendale A.J."/>
            <person name="Cridge A.G."/>
            <person name="Munoz-Torres M.C."/>
            <person name="Bain P.A."/>
            <person name="Manny A.R."/>
            <person name="Major K.M."/>
            <person name="Lambert F.N."/>
            <person name="Vulpe C.D."/>
            <person name="Tuck P."/>
            <person name="Blalock B.J."/>
            <person name="Lin Y.-Y."/>
            <person name="Smith M.E."/>
            <person name="Ochoa-Acuna H."/>
            <person name="Chen M.-J.M."/>
            <person name="Childers C.P."/>
            <person name="Qu J."/>
            <person name="Dugan S."/>
            <person name="Lee S.L."/>
            <person name="Chao H."/>
            <person name="Dinh H."/>
            <person name="Han Y."/>
            <person name="Doddapaneni H."/>
            <person name="Worley K.C."/>
            <person name="Muzny D.M."/>
            <person name="Gibbs R.A."/>
            <person name="Richards S."/>
        </authorList>
    </citation>
    <scope>NUCLEOTIDE SEQUENCE</scope>
    <source>
        <strain evidence="7">HAZT.00-mixed</strain>
        <tissue evidence="7">Whole organism</tissue>
    </source>
</reference>
<name>A0A6A0GWF4_HYAAZ</name>
<gene>
    <name evidence="9" type="primary">LOC108665671</name>
    <name evidence="7" type="ORF">HAZT_HAZT006631</name>
</gene>
<dbReference type="CTD" id="51650"/>
<dbReference type="GO" id="GO:0005739">
    <property type="term" value="C:mitochondrion"/>
    <property type="evidence" value="ECO:0007669"/>
    <property type="project" value="UniProtKB-SubCell"/>
</dbReference>
<evidence type="ECO:0000313" key="9">
    <source>
        <dbReference type="RefSeq" id="XP_018007935.1"/>
    </source>
</evidence>
<reference evidence="7" key="1">
    <citation type="submission" date="2014-08" db="EMBL/GenBank/DDBJ databases">
        <authorList>
            <person name="Murali S."/>
            <person name="Richards S."/>
            <person name="Bandaranaike D."/>
            <person name="Bellair M."/>
            <person name="Blankenburg K."/>
            <person name="Chao H."/>
            <person name="Dinh H."/>
            <person name="Doddapaneni H."/>
            <person name="Dugan-Rocha S."/>
            <person name="Elkadiri S."/>
            <person name="Gnanaolivu R."/>
            <person name="Hughes D."/>
            <person name="Lee S."/>
            <person name="Li M."/>
            <person name="Ming W."/>
            <person name="Munidasa M."/>
            <person name="Muniz J."/>
            <person name="Nguyen L."/>
            <person name="Osuji N."/>
            <person name="Pu L.-L."/>
            <person name="Puazo M."/>
            <person name="Skinner E."/>
            <person name="Qu C."/>
            <person name="Quiroz J."/>
            <person name="Raj R."/>
            <person name="Weissenberger G."/>
            <person name="Xin Y."/>
            <person name="Zou X."/>
            <person name="Han Y."/>
            <person name="Worley K."/>
            <person name="Muzny D."/>
            <person name="Gibbs R."/>
        </authorList>
    </citation>
    <scope>NUCLEOTIDE SEQUENCE</scope>
    <source>
        <strain evidence="7">HAZT.00-mixed</strain>
        <tissue evidence="7">Whole organism</tissue>
    </source>
</reference>
<sequence length="128" mass="15235">MSSRLPVASGFYNYSRLAKSTSSYGKRMNQLRGQLFTEVIRRTDNNSMETLKRFAAKPIDLDPGIVHYYDYIRHPETDELIGLLRNYGLFRDEHQDFNEEMERLRELRGKGRKRFFDRHADKTKKKAK</sequence>
<protein>
    <recommendedName>
        <fullName evidence="6">Small ribosomal subunit protein mS33</fullName>
    </recommendedName>
</protein>
<reference evidence="7" key="2">
    <citation type="journal article" date="2018" name="Environ. Sci. Technol.">
        <title>The Toxicogenome of Hyalella azteca: A Model for Sediment Ecotoxicology and Evolutionary Toxicology.</title>
        <authorList>
            <person name="Poynton H.C."/>
            <person name="Hasenbein S."/>
            <person name="Benoit J.B."/>
            <person name="Sepulveda M.S."/>
            <person name="Poelchau M.F."/>
            <person name="Hughes D.S.T."/>
            <person name="Murali S.C."/>
            <person name="Chen S."/>
            <person name="Glastad K.M."/>
            <person name="Goodisman M.A.D."/>
            <person name="Werren J.H."/>
            <person name="Vineis J.H."/>
            <person name="Bowen J.L."/>
            <person name="Friedrich M."/>
            <person name="Jones J."/>
            <person name="Robertson H.M."/>
            <person name="Feyereisen R."/>
            <person name="Mechler-Hickson A."/>
            <person name="Mathers N."/>
            <person name="Lee C.E."/>
            <person name="Colbourne J.K."/>
            <person name="Biales A."/>
            <person name="Johnston J.S."/>
            <person name="Wellborn G.A."/>
            <person name="Rosendale A.J."/>
            <person name="Cridge A.G."/>
            <person name="Munoz-Torres M.C."/>
            <person name="Bain P.A."/>
            <person name="Manny A.R."/>
            <person name="Major K.M."/>
            <person name="Lambert F.N."/>
            <person name="Vulpe C.D."/>
            <person name="Tuck P."/>
            <person name="Blalock B.J."/>
            <person name="Lin Y.Y."/>
            <person name="Smith M.E."/>
            <person name="Ochoa-Acuna H."/>
            <person name="Chen M.M."/>
            <person name="Childers C.P."/>
            <person name="Qu J."/>
            <person name="Dugan S."/>
            <person name="Lee S.L."/>
            <person name="Chao H."/>
            <person name="Dinh H."/>
            <person name="Han Y."/>
            <person name="Doddapaneni H."/>
            <person name="Worley K.C."/>
            <person name="Muzny D.M."/>
            <person name="Gibbs R.A."/>
            <person name="Richards S."/>
        </authorList>
    </citation>
    <scope>NUCLEOTIDE SEQUENCE</scope>
    <source>
        <strain evidence="7">HAZT.00-mixed</strain>
        <tissue evidence="7">Whole organism</tissue>
    </source>
</reference>
<dbReference type="Pfam" id="PF08293">
    <property type="entry name" value="MRP-S33"/>
    <property type="match status" value="1"/>
</dbReference>
<reference evidence="9" key="4">
    <citation type="submission" date="2025-04" db="UniProtKB">
        <authorList>
            <consortium name="RefSeq"/>
        </authorList>
    </citation>
    <scope>IDENTIFICATION</scope>
    <source>
        <tissue evidence="9">Whole organism</tissue>
    </source>
</reference>
<keyword evidence="5" id="KW-0687">Ribonucleoprotein</keyword>
<evidence type="ECO:0000313" key="7">
    <source>
        <dbReference type="EMBL" id="KAA0189522.1"/>
    </source>
</evidence>
<evidence type="ECO:0000256" key="6">
    <source>
        <dbReference type="ARBA" id="ARBA00035132"/>
    </source>
</evidence>
<dbReference type="GeneID" id="108665671"/>
<dbReference type="GO" id="GO:0005840">
    <property type="term" value="C:ribosome"/>
    <property type="evidence" value="ECO:0007669"/>
    <property type="project" value="UniProtKB-KW"/>
</dbReference>
<evidence type="ECO:0000313" key="8">
    <source>
        <dbReference type="Proteomes" id="UP000694843"/>
    </source>
</evidence>
<comment type="similarity">
    <text evidence="2">Belongs to the mitochondrion-specific ribosomal protein mS33 family.</text>
</comment>
<dbReference type="AlphaFoldDB" id="A0A6A0GWF4"/>
<evidence type="ECO:0000256" key="4">
    <source>
        <dbReference type="ARBA" id="ARBA00023128"/>
    </source>
</evidence>
<evidence type="ECO:0000256" key="5">
    <source>
        <dbReference type="ARBA" id="ARBA00023274"/>
    </source>
</evidence>
<keyword evidence="3 9" id="KW-0689">Ribosomal protein</keyword>
<dbReference type="PANTHER" id="PTHR13362:SF2">
    <property type="entry name" value="SMALL RIBOSOMAL SUBUNIT PROTEIN MS33"/>
    <property type="match status" value="1"/>
</dbReference>
<organism evidence="7">
    <name type="scientific">Hyalella azteca</name>
    <name type="common">Amphipod</name>
    <dbReference type="NCBI Taxonomy" id="294128"/>
    <lineage>
        <taxon>Eukaryota</taxon>
        <taxon>Metazoa</taxon>
        <taxon>Ecdysozoa</taxon>
        <taxon>Arthropoda</taxon>
        <taxon>Crustacea</taxon>
        <taxon>Multicrustacea</taxon>
        <taxon>Malacostraca</taxon>
        <taxon>Eumalacostraca</taxon>
        <taxon>Peracarida</taxon>
        <taxon>Amphipoda</taxon>
        <taxon>Senticaudata</taxon>
        <taxon>Talitrida</taxon>
        <taxon>Talitroidea</taxon>
        <taxon>Hyalellidae</taxon>
        <taxon>Hyalella</taxon>
    </lineage>
</organism>
<dbReference type="GO" id="GO:1990904">
    <property type="term" value="C:ribonucleoprotein complex"/>
    <property type="evidence" value="ECO:0007669"/>
    <property type="project" value="UniProtKB-KW"/>
</dbReference>
<accession>A0A6A0GWF4</accession>
<keyword evidence="8" id="KW-1185">Reference proteome</keyword>
<dbReference type="Proteomes" id="UP000694843">
    <property type="component" value="Unplaced"/>
</dbReference>
<keyword evidence="4" id="KW-0496">Mitochondrion</keyword>
<dbReference type="PANTHER" id="PTHR13362">
    <property type="entry name" value="MITOCHONDRIAL RIBOSOMAL PROTEIN S33"/>
    <property type="match status" value="1"/>
</dbReference>
<dbReference type="OMA" id="IMANEPW"/>
<dbReference type="OrthoDB" id="5980584at2759"/>
<dbReference type="EMBL" id="JQDR03013497">
    <property type="protein sequence ID" value="KAA0189522.1"/>
    <property type="molecule type" value="Genomic_DNA"/>
</dbReference>
<dbReference type="InterPro" id="IPR013219">
    <property type="entry name" value="Ribosomal_mS33"/>
</dbReference>
<evidence type="ECO:0000256" key="1">
    <source>
        <dbReference type="ARBA" id="ARBA00004173"/>
    </source>
</evidence>
<evidence type="ECO:0000256" key="3">
    <source>
        <dbReference type="ARBA" id="ARBA00022980"/>
    </source>
</evidence>
<dbReference type="Proteomes" id="UP000711488">
    <property type="component" value="Unassembled WGS sequence"/>
</dbReference>
<proteinExistence type="inferred from homology"/>